<accession>A0A3B3ZJ06</accession>
<keyword evidence="2" id="KW-1185">Reference proteome</keyword>
<dbReference type="Proteomes" id="UP000261520">
    <property type="component" value="Unplaced"/>
</dbReference>
<name>A0A3B3ZJ06_9GOBI</name>
<reference evidence="1" key="2">
    <citation type="submission" date="2025-09" db="UniProtKB">
        <authorList>
            <consortium name="Ensembl"/>
        </authorList>
    </citation>
    <scope>IDENTIFICATION</scope>
</reference>
<evidence type="ECO:0000313" key="2">
    <source>
        <dbReference type="Proteomes" id="UP000261520"/>
    </source>
</evidence>
<protein>
    <recommendedName>
        <fullName evidence="3">Histamine N-methyltransferase</fullName>
    </recommendedName>
</protein>
<proteinExistence type="predicted"/>
<dbReference type="InterPro" id="IPR029063">
    <property type="entry name" value="SAM-dependent_MTases_sf"/>
</dbReference>
<dbReference type="AlphaFoldDB" id="A0A3B3ZJ06"/>
<evidence type="ECO:0000313" key="1">
    <source>
        <dbReference type="Ensembl" id="ENSPMGP00000004550.1"/>
    </source>
</evidence>
<dbReference type="STRING" id="409849.ENSPMGP00000004550"/>
<dbReference type="Gene3D" id="3.40.50.150">
    <property type="entry name" value="Vaccinia Virus protein VP39"/>
    <property type="match status" value="1"/>
</dbReference>
<sequence length="283" mass="32563">TQHTHYINSTHTLYTQHTHYTHSTLTIYTTHSYTQHTHTTHSLYTQHKHTHTHRTLTIYIGMHCIQPRSHLQDIYYRFQNMSPSALAMGSNIYVEMLYQLHLKHPRVLVDNKVVESSSQQLHNNRGTSFRDTCIICRFNLMYSFIFEINMLYYVKDPGATISFFHSLLKKNGKKLIISARSGSDLQSCPQLCLSKGWHASPSVPSANINTLPDARGVPYKSYKLQSHVDITECFTEGYETGKRLLDFLTKLRQEALRPIRACSVEKGGRVTANGYSDFVVIHV</sequence>
<evidence type="ECO:0008006" key="3">
    <source>
        <dbReference type="Google" id="ProtNLM"/>
    </source>
</evidence>
<reference evidence="1" key="1">
    <citation type="submission" date="2025-08" db="UniProtKB">
        <authorList>
            <consortium name="Ensembl"/>
        </authorList>
    </citation>
    <scope>IDENTIFICATION</scope>
</reference>
<organism evidence="1 2">
    <name type="scientific">Periophthalmus magnuspinnatus</name>
    <dbReference type="NCBI Taxonomy" id="409849"/>
    <lineage>
        <taxon>Eukaryota</taxon>
        <taxon>Metazoa</taxon>
        <taxon>Chordata</taxon>
        <taxon>Craniata</taxon>
        <taxon>Vertebrata</taxon>
        <taxon>Euteleostomi</taxon>
        <taxon>Actinopterygii</taxon>
        <taxon>Neopterygii</taxon>
        <taxon>Teleostei</taxon>
        <taxon>Neoteleostei</taxon>
        <taxon>Acanthomorphata</taxon>
        <taxon>Gobiaria</taxon>
        <taxon>Gobiiformes</taxon>
        <taxon>Gobioidei</taxon>
        <taxon>Gobiidae</taxon>
        <taxon>Oxudercinae</taxon>
        <taxon>Periophthalmus</taxon>
    </lineage>
</organism>
<dbReference type="Ensembl" id="ENSPMGT00000004832.1">
    <property type="protein sequence ID" value="ENSPMGP00000004550.1"/>
    <property type="gene ID" value="ENSPMGG00000003862.1"/>
</dbReference>
<dbReference type="SUPFAM" id="SSF53335">
    <property type="entry name" value="S-adenosyl-L-methionine-dependent methyltransferases"/>
    <property type="match status" value="1"/>
</dbReference>